<dbReference type="EMBL" id="JFFI01000388">
    <property type="protein sequence ID" value="KXH68063.1"/>
    <property type="molecule type" value="Genomic_DNA"/>
</dbReference>
<dbReference type="OrthoDB" id="4851391at2759"/>
<dbReference type="STRING" id="1209931.A0A135V5U3"/>
<evidence type="ECO:0000313" key="1">
    <source>
        <dbReference type="EMBL" id="KXH68063.1"/>
    </source>
</evidence>
<keyword evidence="2" id="KW-1185">Reference proteome</keyword>
<name>A0A135V5U3_9PEZI</name>
<organism evidence="1 2">
    <name type="scientific">Colletotrichum salicis</name>
    <dbReference type="NCBI Taxonomy" id="1209931"/>
    <lineage>
        <taxon>Eukaryota</taxon>
        <taxon>Fungi</taxon>
        <taxon>Dikarya</taxon>
        <taxon>Ascomycota</taxon>
        <taxon>Pezizomycotina</taxon>
        <taxon>Sordariomycetes</taxon>
        <taxon>Hypocreomycetidae</taxon>
        <taxon>Glomerellales</taxon>
        <taxon>Glomerellaceae</taxon>
        <taxon>Colletotrichum</taxon>
        <taxon>Colletotrichum acutatum species complex</taxon>
    </lineage>
</organism>
<dbReference type="AlphaFoldDB" id="A0A135V5U3"/>
<protein>
    <submittedName>
        <fullName evidence="1">Uncharacterized protein</fullName>
    </submittedName>
</protein>
<dbReference type="Proteomes" id="UP000070121">
    <property type="component" value="Unassembled WGS sequence"/>
</dbReference>
<accession>A0A135V5U3</accession>
<comment type="caution">
    <text evidence="1">The sequence shown here is derived from an EMBL/GenBank/DDBJ whole genome shotgun (WGS) entry which is preliminary data.</text>
</comment>
<evidence type="ECO:0000313" key="2">
    <source>
        <dbReference type="Proteomes" id="UP000070121"/>
    </source>
</evidence>
<reference evidence="1 2" key="1">
    <citation type="submission" date="2014-02" db="EMBL/GenBank/DDBJ databases">
        <title>The genome sequence of Colletotrichum salicis CBS 607.94.</title>
        <authorList>
            <person name="Baroncelli R."/>
            <person name="Thon M.R."/>
        </authorList>
    </citation>
    <scope>NUCLEOTIDE SEQUENCE [LARGE SCALE GENOMIC DNA]</scope>
    <source>
        <strain evidence="1 2">CBS 607.94</strain>
    </source>
</reference>
<sequence length="241" mass="26687">MGNMESRQFADALLRACQEISGDSGDIPPDRLLVPEAFLEQIKSNWDKLPSSAADIVKDKFIPRFGPKDDPKGDPEAWVQQQIVREPDNDFPIHLYDELVSISLSRTPFEVARRNVLLVAFSNLQAKGDSGLDRSALTRYLAKVKEKGSEGEIRKIRKNCSFVATAGDRLKSCLGKVGALEHSFAAWPYPCRSEPTLQARSRALTDHSASHIDGTNSLSRNLLSRSIGIVQNGAEGKFMLY</sequence>
<gene>
    <name evidence="1" type="ORF">CSAL01_05567</name>
</gene>
<proteinExistence type="predicted"/>